<feature type="binding site" evidence="8">
    <location>
        <position position="196"/>
    </location>
    <ligand>
        <name>Zn(2+)</name>
        <dbReference type="ChEBI" id="CHEBI:29105"/>
    </ligand>
</feature>
<evidence type="ECO:0000256" key="1">
    <source>
        <dbReference type="ARBA" id="ARBA00001974"/>
    </source>
</evidence>
<sequence length="587" mass="63138">MEPIREYLKTKKLLFDGAMGTYFLSRRPGADPRCELANLSDPGAVIEIHRAYLRAGAKALKTNTFGANTAALECGLETVREILEAGYGLASGAAGEDAYVFADIGPIAAPEEDAAAEYCKIADVFLELGAEHFLFETFPSAAGLETVCRHIREKKPDAFLLVSFAAAPDGFTRQGVPASRLVKEALAFADAAGCNCVSGPSHLLRLTGELRRELPPEAVLSVMPNSGYPAALGGRTYFESGADYFAGMMARIAESGAGILGGCCGTTPAHIAATARMLAEPARESRKGTAAGAEAVSQKIPRNRFREKLEAGKKVVAVEVDPPVNDDGAFFLEAAARLKALGADAVTIADCPVARVRADSSILAAKLRRELDMDAIPHMTCRDRNLNAAKALLLGLSMEGVHNVLVVTGDPVPSASRDEVKAVFSFNSAMLAGYIRALGEETLRGPFLIAGALNVNAPNFDAELRKALRKKENGVELLMTQPVFTDEAVRNLRRAKEETGLRILGGLMPPVSYRNASYMHNEISGIRLSEEILERYRDTDRETAGKLGVSLCLETAEKIAPWVDGYYLMTPFQRIDLIEEIMRGLGR</sequence>
<keyword evidence="4" id="KW-0285">Flavoprotein</keyword>
<comment type="cofactor">
    <cofactor evidence="8">
        <name>Zn(2+)</name>
        <dbReference type="ChEBI" id="CHEBI:29105"/>
    </cofactor>
</comment>
<organism evidence="10 11">
    <name type="scientific">Candidatus Merdivicinus excrementipullorum</name>
    <dbReference type="NCBI Taxonomy" id="2840867"/>
    <lineage>
        <taxon>Bacteria</taxon>
        <taxon>Bacillati</taxon>
        <taxon>Bacillota</taxon>
        <taxon>Clostridia</taxon>
        <taxon>Eubacteriales</taxon>
        <taxon>Oscillospiraceae</taxon>
        <taxon>Oscillospiraceae incertae sedis</taxon>
        <taxon>Candidatus Merdivicinus</taxon>
    </lineage>
</organism>
<keyword evidence="5 8" id="KW-0808">Transferase</keyword>
<dbReference type="Pfam" id="PF02219">
    <property type="entry name" value="MTHFR"/>
    <property type="match status" value="1"/>
</dbReference>
<reference evidence="10" key="1">
    <citation type="submission" date="2020-10" db="EMBL/GenBank/DDBJ databases">
        <authorList>
            <person name="Gilroy R."/>
        </authorList>
    </citation>
    <scope>NUCLEOTIDE SEQUENCE</scope>
    <source>
        <strain evidence="10">CHK199-13235</strain>
    </source>
</reference>
<evidence type="ECO:0000256" key="2">
    <source>
        <dbReference type="ARBA" id="ARBA00004777"/>
    </source>
</evidence>
<evidence type="ECO:0000256" key="6">
    <source>
        <dbReference type="ARBA" id="ARBA00022827"/>
    </source>
</evidence>
<dbReference type="Gene3D" id="3.20.20.330">
    <property type="entry name" value="Homocysteine-binding-like domain"/>
    <property type="match status" value="1"/>
</dbReference>
<dbReference type="GO" id="GO:0008168">
    <property type="term" value="F:methyltransferase activity"/>
    <property type="evidence" value="ECO:0007669"/>
    <property type="project" value="UniProtKB-UniRule"/>
</dbReference>
<gene>
    <name evidence="10" type="ORF">IAB51_03205</name>
</gene>
<comment type="caution">
    <text evidence="10">The sequence shown here is derived from an EMBL/GenBank/DDBJ whole genome shotgun (WGS) entry which is preliminary data.</text>
</comment>
<proteinExistence type="predicted"/>
<keyword evidence="6" id="KW-0274">FAD</keyword>
<dbReference type="PANTHER" id="PTHR11103">
    <property type="entry name" value="SLR1189 PROTEIN"/>
    <property type="match status" value="1"/>
</dbReference>
<dbReference type="SUPFAM" id="SSF82282">
    <property type="entry name" value="Homocysteine S-methyltransferase"/>
    <property type="match status" value="1"/>
</dbReference>
<dbReference type="Proteomes" id="UP000824002">
    <property type="component" value="Unassembled WGS sequence"/>
</dbReference>
<dbReference type="InterPro" id="IPR003171">
    <property type="entry name" value="Mehydrof_redctse-like"/>
</dbReference>
<evidence type="ECO:0000256" key="5">
    <source>
        <dbReference type="ARBA" id="ARBA00022679"/>
    </source>
</evidence>
<protein>
    <submittedName>
        <fullName evidence="10">Bifunctional homocysteine S-methyltransferase/methylenetetrahydrofolate reductase</fullName>
        <ecNumber evidence="10">1.5.1.20</ecNumber>
        <ecNumber evidence="10">2.1.1.10</ecNumber>
    </submittedName>
</protein>
<evidence type="ECO:0000259" key="9">
    <source>
        <dbReference type="PROSITE" id="PS50970"/>
    </source>
</evidence>
<feature type="domain" description="Hcy-binding" evidence="9">
    <location>
        <begin position="1"/>
        <end position="278"/>
    </location>
</feature>
<dbReference type="GO" id="GO:0046872">
    <property type="term" value="F:metal ion binding"/>
    <property type="evidence" value="ECO:0007669"/>
    <property type="project" value="UniProtKB-KW"/>
</dbReference>
<dbReference type="EMBL" id="DVJP01000025">
    <property type="protein sequence ID" value="HIS75797.1"/>
    <property type="molecule type" value="Genomic_DNA"/>
</dbReference>
<keyword evidence="8" id="KW-0479">Metal-binding</keyword>
<dbReference type="CDD" id="cd00537">
    <property type="entry name" value="MTHFR"/>
    <property type="match status" value="1"/>
</dbReference>
<dbReference type="PANTHER" id="PTHR11103:SF18">
    <property type="entry name" value="SLR1189 PROTEIN"/>
    <property type="match status" value="1"/>
</dbReference>
<evidence type="ECO:0000256" key="7">
    <source>
        <dbReference type="ARBA" id="ARBA00023002"/>
    </source>
</evidence>
<dbReference type="GO" id="GO:0004489">
    <property type="term" value="F:methylenetetrahydrofolate reductase [NAD(P)H] activity"/>
    <property type="evidence" value="ECO:0007669"/>
    <property type="project" value="UniProtKB-EC"/>
</dbReference>
<dbReference type="Gene3D" id="3.20.20.220">
    <property type="match status" value="1"/>
</dbReference>
<feature type="binding site" evidence="8">
    <location>
        <position position="263"/>
    </location>
    <ligand>
        <name>Zn(2+)</name>
        <dbReference type="ChEBI" id="CHEBI:29105"/>
    </ligand>
</feature>
<dbReference type="EC" id="1.5.1.20" evidence="10"/>
<accession>A0A9D1FLB5</accession>
<dbReference type="InterPro" id="IPR036589">
    <property type="entry name" value="HCY_dom_sf"/>
</dbReference>
<dbReference type="NCBIfam" id="NF006396">
    <property type="entry name" value="PRK08645.1"/>
    <property type="match status" value="1"/>
</dbReference>
<evidence type="ECO:0000256" key="4">
    <source>
        <dbReference type="ARBA" id="ARBA00022630"/>
    </source>
</evidence>
<comment type="cofactor">
    <cofactor evidence="1">
        <name>FAD</name>
        <dbReference type="ChEBI" id="CHEBI:57692"/>
    </cofactor>
</comment>
<dbReference type="GO" id="GO:0032259">
    <property type="term" value="P:methylation"/>
    <property type="evidence" value="ECO:0007669"/>
    <property type="project" value="UniProtKB-KW"/>
</dbReference>
<feature type="binding site" evidence="8">
    <location>
        <position position="264"/>
    </location>
    <ligand>
        <name>Zn(2+)</name>
        <dbReference type="ChEBI" id="CHEBI:29105"/>
    </ligand>
</feature>
<dbReference type="AlphaFoldDB" id="A0A9D1FLB5"/>
<dbReference type="PROSITE" id="PS50970">
    <property type="entry name" value="HCY"/>
    <property type="match status" value="1"/>
</dbReference>
<name>A0A9D1FLB5_9FIRM</name>
<dbReference type="InterPro" id="IPR003726">
    <property type="entry name" value="HCY_dom"/>
</dbReference>
<dbReference type="Pfam" id="PF02574">
    <property type="entry name" value="S-methyl_trans"/>
    <property type="match status" value="1"/>
</dbReference>
<keyword evidence="7 10" id="KW-0560">Oxidoreductase</keyword>
<dbReference type="GO" id="GO:0006555">
    <property type="term" value="P:methionine metabolic process"/>
    <property type="evidence" value="ECO:0007669"/>
    <property type="project" value="InterPro"/>
</dbReference>
<keyword evidence="8" id="KW-0862">Zinc</keyword>
<dbReference type="InterPro" id="IPR029041">
    <property type="entry name" value="FAD-linked_oxidoreductase-like"/>
</dbReference>
<dbReference type="SUPFAM" id="SSF51730">
    <property type="entry name" value="FAD-linked oxidoreductase"/>
    <property type="match status" value="1"/>
</dbReference>
<evidence type="ECO:0000256" key="8">
    <source>
        <dbReference type="PROSITE-ProRule" id="PRU00333"/>
    </source>
</evidence>
<keyword evidence="3 8" id="KW-0489">Methyltransferase</keyword>
<comment type="pathway">
    <text evidence="2">One-carbon metabolism; tetrahydrofolate interconversion.</text>
</comment>
<evidence type="ECO:0000256" key="3">
    <source>
        <dbReference type="ARBA" id="ARBA00022603"/>
    </source>
</evidence>
<dbReference type="EC" id="2.1.1.10" evidence="10"/>
<reference evidence="10" key="2">
    <citation type="journal article" date="2021" name="PeerJ">
        <title>Extensive microbial diversity within the chicken gut microbiome revealed by metagenomics and culture.</title>
        <authorList>
            <person name="Gilroy R."/>
            <person name="Ravi A."/>
            <person name="Getino M."/>
            <person name="Pursley I."/>
            <person name="Horton D.L."/>
            <person name="Alikhan N.F."/>
            <person name="Baker D."/>
            <person name="Gharbi K."/>
            <person name="Hall N."/>
            <person name="Watson M."/>
            <person name="Adriaenssens E.M."/>
            <person name="Foster-Nyarko E."/>
            <person name="Jarju S."/>
            <person name="Secka A."/>
            <person name="Antonio M."/>
            <person name="Oren A."/>
            <person name="Chaudhuri R.R."/>
            <person name="La Ragione R."/>
            <person name="Hildebrand F."/>
            <person name="Pallen M.J."/>
        </authorList>
    </citation>
    <scope>NUCLEOTIDE SEQUENCE</scope>
    <source>
        <strain evidence="10">CHK199-13235</strain>
    </source>
</reference>
<evidence type="ECO:0000313" key="10">
    <source>
        <dbReference type="EMBL" id="HIS75797.1"/>
    </source>
</evidence>
<evidence type="ECO:0000313" key="11">
    <source>
        <dbReference type="Proteomes" id="UP000824002"/>
    </source>
</evidence>